<feature type="transmembrane region" description="Helical" evidence="1">
    <location>
        <begin position="149"/>
        <end position="171"/>
    </location>
</feature>
<keyword evidence="1" id="KW-0812">Transmembrane</keyword>
<keyword evidence="3" id="KW-1185">Reference proteome</keyword>
<dbReference type="EMBL" id="CAHS01000021">
    <property type="protein sequence ID" value="CCG88506.1"/>
    <property type="molecule type" value="Genomic_DNA"/>
</dbReference>
<keyword evidence="1" id="KW-1133">Transmembrane helix</keyword>
<feature type="transmembrane region" description="Helical" evidence="1">
    <location>
        <begin position="116"/>
        <end position="137"/>
    </location>
</feature>
<evidence type="ECO:0000313" key="3">
    <source>
        <dbReference type="Proteomes" id="UP000018217"/>
    </source>
</evidence>
<name>V5ZC66_9GAMM</name>
<dbReference type="Proteomes" id="UP000018217">
    <property type="component" value="Unassembled WGS sequence"/>
</dbReference>
<evidence type="ECO:0000256" key="1">
    <source>
        <dbReference type="SAM" id="Phobius"/>
    </source>
</evidence>
<organism evidence="2 3">
    <name type="scientific">Erwinia piriflorinigrans CFBP 5888</name>
    <dbReference type="NCBI Taxonomy" id="1161919"/>
    <lineage>
        <taxon>Bacteria</taxon>
        <taxon>Pseudomonadati</taxon>
        <taxon>Pseudomonadota</taxon>
        <taxon>Gammaproteobacteria</taxon>
        <taxon>Enterobacterales</taxon>
        <taxon>Erwiniaceae</taxon>
        <taxon>Erwinia</taxon>
    </lineage>
</organism>
<evidence type="ECO:0000313" key="2">
    <source>
        <dbReference type="EMBL" id="CCG88506.1"/>
    </source>
</evidence>
<keyword evidence="1" id="KW-0472">Membrane</keyword>
<dbReference type="RefSeq" id="WP_023656268.1">
    <property type="nucleotide sequence ID" value="NZ_CAHS01000021.1"/>
</dbReference>
<comment type="caution">
    <text evidence="2">The sequence shown here is derived from an EMBL/GenBank/DDBJ whole genome shotgun (WGS) entry which is preliminary data.</text>
</comment>
<sequence>MNFSIIGTIIKIGTSIFPFFKRAISKNNFFNHPFALRSEAIKWLFSEKIALFSANKYCQEMLMRHYGLSFDIELNRKIIIYFLHHRDSEKECKSLFTLRGVYKYGNGILSMKKGMWATILVFIAITILFGITTFFLLNTYFNVNHDSTFLWFGILLFVLTLIYFVMVLFTLTNMLRVRKIIAKVNGFTLQSQTIELLILNEFLLMDAGKK</sequence>
<dbReference type="AlphaFoldDB" id="V5ZC66"/>
<proteinExistence type="predicted"/>
<reference evidence="2 3" key="1">
    <citation type="journal article" date="2013" name="Syst. Appl. Microbiol.">
        <title>Phylogenetic position and virulence apparatus of the pear flower necrosis pathogen Erwinia piriflorinigrans CFBP 5888T as assessed by comparative genomics.</title>
        <authorList>
            <person name="Smits T.H."/>
            <person name="Rezzonico F."/>
            <person name="Lopez M.M."/>
            <person name="Blom J."/>
            <person name="Goesmann A."/>
            <person name="Frey J.E."/>
            <person name="Duffy B."/>
        </authorList>
    </citation>
    <scope>NUCLEOTIDE SEQUENCE [LARGE SCALE GENOMIC DNA]</scope>
    <source>
        <strain evidence="3">CFBP5888</strain>
    </source>
</reference>
<gene>
    <name evidence="2" type="ORF">EPIR_3143</name>
</gene>
<protein>
    <submittedName>
        <fullName evidence="2">Uncharacterized protein</fullName>
    </submittedName>
</protein>
<accession>V5ZC66</accession>